<proteinExistence type="predicted"/>
<dbReference type="PROSITE" id="PS50949">
    <property type="entry name" value="HTH_GNTR"/>
    <property type="match status" value="1"/>
</dbReference>
<reference evidence="7" key="1">
    <citation type="journal article" date="2019" name="Int. J. Syst. Evol. Microbiol.">
        <title>The Global Catalogue of Microorganisms (GCM) 10K type strain sequencing project: providing services to taxonomists for standard genome sequencing and annotation.</title>
        <authorList>
            <consortium name="The Broad Institute Genomics Platform"/>
            <consortium name="The Broad Institute Genome Sequencing Center for Infectious Disease"/>
            <person name="Wu L."/>
            <person name="Ma J."/>
        </authorList>
    </citation>
    <scope>NUCLEOTIDE SEQUENCE [LARGE SCALE GENOMIC DNA]</scope>
    <source>
        <strain evidence="7">JCM 14306</strain>
    </source>
</reference>
<dbReference type="Gene3D" id="1.10.10.10">
    <property type="entry name" value="Winged helix-like DNA-binding domain superfamily/Winged helix DNA-binding domain"/>
    <property type="match status" value="1"/>
</dbReference>
<keyword evidence="7" id="KW-1185">Reference proteome</keyword>
<keyword evidence="1" id="KW-0805">Transcription regulation</keyword>
<dbReference type="SMART" id="SM00345">
    <property type="entry name" value="HTH_GNTR"/>
    <property type="match status" value="1"/>
</dbReference>
<dbReference type="InterPro" id="IPR008920">
    <property type="entry name" value="TF_FadR/GntR_C"/>
</dbReference>
<evidence type="ECO:0000256" key="3">
    <source>
        <dbReference type="ARBA" id="ARBA00023163"/>
    </source>
</evidence>
<comment type="caution">
    <text evidence="6">The sequence shown here is derived from an EMBL/GenBank/DDBJ whole genome shotgun (WGS) entry which is preliminary data.</text>
</comment>
<gene>
    <name evidence="6" type="ORF">GCM10009744_46360</name>
</gene>
<sequence length="260" mass="29122">MGRVGMSEPQGALESLSLVQLAANAIRRMILAGELAEGERLIEERLTEQLGISRPPLREALRVLEQEGLIVTRPRRGSMVATLTDQDVFEILTLRSALERLAIELGVPVRYPDRLEVAQEAIVEMERCAAAKDRGSLVQAGYRFHSSLVALAGHRRLEEAYASVQQQLLLCMARNLYAREHYHEDLNEHVARHRFLLELVEAGDPAAVLAELAVHGERSFSDPQSTDPQSTDRQRTDRQRTDRQGNDLQSNVGRRSARSS</sequence>
<feature type="region of interest" description="Disordered" evidence="4">
    <location>
        <begin position="217"/>
        <end position="260"/>
    </location>
</feature>
<feature type="domain" description="HTH gntR-type" evidence="5">
    <location>
        <begin position="16"/>
        <end position="83"/>
    </location>
</feature>
<dbReference type="PANTHER" id="PTHR43537:SF5">
    <property type="entry name" value="UXU OPERON TRANSCRIPTIONAL REGULATOR"/>
    <property type="match status" value="1"/>
</dbReference>
<dbReference type="InterPro" id="IPR000524">
    <property type="entry name" value="Tscrpt_reg_HTH_GntR"/>
</dbReference>
<dbReference type="PRINTS" id="PR00035">
    <property type="entry name" value="HTHGNTR"/>
</dbReference>
<accession>A0ABP4RGG2</accession>
<dbReference type="SUPFAM" id="SSF48008">
    <property type="entry name" value="GntR ligand-binding domain-like"/>
    <property type="match status" value="1"/>
</dbReference>
<organism evidence="6 7">
    <name type="scientific">Kribbella alba</name>
    <dbReference type="NCBI Taxonomy" id="190197"/>
    <lineage>
        <taxon>Bacteria</taxon>
        <taxon>Bacillati</taxon>
        <taxon>Actinomycetota</taxon>
        <taxon>Actinomycetes</taxon>
        <taxon>Propionibacteriales</taxon>
        <taxon>Kribbellaceae</taxon>
        <taxon>Kribbella</taxon>
    </lineage>
</organism>
<dbReference type="InterPro" id="IPR036388">
    <property type="entry name" value="WH-like_DNA-bd_sf"/>
</dbReference>
<dbReference type="PANTHER" id="PTHR43537">
    <property type="entry name" value="TRANSCRIPTIONAL REGULATOR, GNTR FAMILY"/>
    <property type="match status" value="1"/>
</dbReference>
<dbReference type="InterPro" id="IPR036390">
    <property type="entry name" value="WH_DNA-bd_sf"/>
</dbReference>
<feature type="compositionally biased region" description="Basic and acidic residues" evidence="4">
    <location>
        <begin position="230"/>
        <end position="245"/>
    </location>
</feature>
<dbReference type="SMART" id="SM00895">
    <property type="entry name" value="FCD"/>
    <property type="match status" value="1"/>
</dbReference>
<dbReference type="SUPFAM" id="SSF46785">
    <property type="entry name" value="Winged helix' DNA-binding domain"/>
    <property type="match status" value="1"/>
</dbReference>
<dbReference type="Pfam" id="PF07729">
    <property type="entry name" value="FCD"/>
    <property type="match status" value="1"/>
</dbReference>
<evidence type="ECO:0000256" key="2">
    <source>
        <dbReference type="ARBA" id="ARBA00023125"/>
    </source>
</evidence>
<dbReference type="CDD" id="cd07377">
    <property type="entry name" value="WHTH_GntR"/>
    <property type="match status" value="1"/>
</dbReference>
<protein>
    <submittedName>
        <fullName evidence="6">GntR family transcriptional regulator</fullName>
    </submittedName>
</protein>
<name>A0ABP4RGG2_9ACTN</name>
<dbReference type="EMBL" id="BAAANE010000007">
    <property type="protein sequence ID" value="GAA1649615.1"/>
    <property type="molecule type" value="Genomic_DNA"/>
</dbReference>
<evidence type="ECO:0000313" key="7">
    <source>
        <dbReference type="Proteomes" id="UP001501319"/>
    </source>
</evidence>
<dbReference type="Pfam" id="PF00392">
    <property type="entry name" value="GntR"/>
    <property type="match status" value="1"/>
</dbReference>
<keyword evidence="3" id="KW-0804">Transcription</keyword>
<evidence type="ECO:0000259" key="5">
    <source>
        <dbReference type="PROSITE" id="PS50949"/>
    </source>
</evidence>
<evidence type="ECO:0000256" key="4">
    <source>
        <dbReference type="SAM" id="MobiDB-lite"/>
    </source>
</evidence>
<evidence type="ECO:0000313" key="6">
    <source>
        <dbReference type="EMBL" id="GAA1649615.1"/>
    </source>
</evidence>
<dbReference type="Proteomes" id="UP001501319">
    <property type="component" value="Unassembled WGS sequence"/>
</dbReference>
<evidence type="ECO:0000256" key="1">
    <source>
        <dbReference type="ARBA" id="ARBA00023015"/>
    </source>
</evidence>
<keyword evidence="2" id="KW-0238">DNA-binding</keyword>
<dbReference type="Gene3D" id="1.20.120.530">
    <property type="entry name" value="GntR ligand-binding domain-like"/>
    <property type="match status" value="1"/>
</dbReference>
<dbReference type="InterPro" id="IPR011711">
    <property type="entry name" value="GntR_C"/>
</dbReference>